<comment type="caution">
    <text evidence="1">The sequence shown here is derived from an EMBL/GenBank/DDBJ whole genome shotgun (WGS) entry which is preliminary data.</text>
</comment>
<evidence type="ECO:0000313" key="1">
    <source>
        <dbReference type="EMBL" id="PNH01775.1"/>
    </source>
</evidence>
<dbReference type="GO" id="GO:0005783">
    <property type="term" value="C:endoplasmic reticulum"/>
    <property type="evidence" value="ECO:0007669"/>
    <property type="project" value="TreeGrafter"/>
</dbReference>
<keyword evidence="2" id="KW-1185">Reference proteome</keyword>
<dbReference type="Proteomes" id="UP000236333">
    <property type="component" value="Unassembled WGS sequence"/>
</dbReference>
<dbReference type="GO" id="GO:0016020">
    <property type="term" value="C:membrane"/>
    <property type="evidence" value="ECO:0007669"/>
    <property type="project" value="TreeGrafter"/>
</dbReference>
<dbReference type="GO" id="GO:0030149">
    <property type="term" value="P:sphingolipid catabolic process"/>
    <property type="evidence" value="ECO:0007669"/>
    <property type="project" value="TreeGrafter"/>
</dbReference>
<dbReference type="AlphaFoldDB" id="A0A2J7ZND4"/>
<dbReference type="Gene3D" id="1.25.40.20">
    <property type="entry name" value="Ankyrin repeat-containing domain"/>
    <property type="match status" value="1"/>
</dbReference>
<proteinExistence type="predicted"/>
<organism evidence="1 2">
    <name type="scientific">Tetrabaena socialis</name>
    <dbReference type="NCBI Taxonomy" id="47790"/>
    <lineage>
        <taxon>Eukaryota</taxon>
        <taxon>Viridiplantae</taxon>
        <taxon>Chlorophyta</taxon>
        <taxon>core chlorophytes</taxon>
        <taxon>Chlorophyceae</taxon>
        <taxon>CS clade</taxon>
        <taxon>Chlamydomonadales</taxon>
        <taxon>Tetrabaenaceae</taxon>
        <taxon>Tetrabaena</taxon>
    </lineage>
</organism>
<dbReference type="PANTHER" id="PTHR12393">
    <property type="entry name" value="SPHINGOMYELIN PHOSPHODIESTERASE RELATED"/>
    <property type="match status" value="1"/>
</dbReference>
<dbReference type="GO" id="GO:0046513">
    <property type="term" value="P:ceramide biosynthetic process"/>
    <property type="evidence" value="ECO:0007669"/>
    <property type="project" value="TreeGrafter"/>
</dbReference>
<sequence length="468" mass="50025">MTRQQEAPEEPPAPCLVAEQEVGSASAAAKDPFCALPPELLQRIADLLPPNEVACVLRLASKAMVAQLRRPQDRTVRLWLPVPHPEFVRRWGGDGAMRSLIRVRRTQLPALVAASGSIPNLEFLLARIGRPAATADPDFDKAIMSAAAGAGQVEVCRWLRGQGFRYASTVLPRAAAGGHRAACEWLLADGCPVDRRSAGAAARGGHVGLMDWLLGAVVCDARLLEAAAAGCDLPTLQRLQHTYMEKDGAVLASKWKARMLTAAVSSPTADWRDKVEWLEAQGCRPQPDSSCAAALLPGDQRPRVEWLRQRGYPLTSGAAERAAAVGNMDLLQFILAAGVSIDDDSARRIASKVARGGHLALLQALLHAWGEERSGLRHVAGDTALGGHLRVVAWLLATLGAADVLTVATFRDAACSGSMELLAWLHARGCPWDQSVHAAARRYGSEEQVEWLASMGCPTGGDGEPHQP</sequence>
<protein>
    <recommendedName>
        <fullName evidence="3">Ankyrin repeat domain-containing protein</fullName>
    </recommendedName>
</protein>
<dbReference type="PANTHER" id="PTHR12393:SF6">
    <property type="entry name" value="SPHINGOMYELIN PHOSPHODIESTERASE 2"/>
    <property type="match status" value="1"/>
</dbReference>
<dbReference type="OrthoDB" id="60283at2759"/>
<evidence type="ECO:0008006" key="3">
    <source>
        <dbReference type="Google" id="ProtNLM"/>
    </source>
</evidence>
<accession>A0A2J7ZND4</accession>
<dbReference type="EMBL" id="PGGS01000795">
    <property type="protein sequence ID" value="PNH01775.1"/>
    <property type="molecule type" value="Genomic_DNA"/>
</dbReference>
<evidence type="ECO:0000313" key="2">
    <source>
        <dbReference type="Proteomes" id="UP000236333"/>
    </source>
</evidence>
<dbReference type="SUPFAM" id="SSF48403">
    <property type="entry name" value="Ankyrin repeat"/>
    <property type="match status" value="1"/>
</dbReference>
<gene>
    <name evidence="1" type="ORF">TSOC_012300</name>
</gene>
<name>A0A2J7ZND4_9CHLO</name>
<dbReference type="GO" id="GO:0004620">
    <property type="term" value="F:phospholipase activity"/>
    <property type="evidence" value="ECO:0007669"/>
    <property type="project" value="TreeGrafter"/>
</dbReference>
<dbReference type="InterPro" id="IPR036770">
    <property type="entry name" value="Ankyrin_rpt-contain_sf"/>
</dbReference>
<dbReference type="GO" id="GO:0071944">
    <property type="term" value="C:cell periphery"/>
    <property type="evidence" value="ECO:0007669"/>
    <property type="project" value="TreeGrafter"/>
</dbReference>
<reference evidence="1 2" key="1">
    <citation type="journal article" date="2017" name="Mol. Biol. Evol.">
        <title>The 4-celled Tetrabaena socialis nuclear genome reveals the essential components for genetic control of cell number at the origin of multicellularity in the volvocine lineage.</title>
        <authorList>
            <person name="Featherston J."/>
            <person name="Arakaki Y."/>
            <person name="Hanschen E.R."/>
            <person name="Ferris P.J."/>
            <person name="Michod R.E."/>
            <person name="Olson B.J.S.C."/>
            <person name="Nozaki H."/>
            <person name="Durand P.M."/>
        </authorList>
    </citation>
    <scope>NUCLEOTIDE SEQUENCE [LARGE SCALE GENOMIC DNA]</scope>
    <source>
        <strain evidence="1 2">NIES-571</strain>
    </source>
</reference>